<protein>
    <submittedName>
        <fullName evidence="2">DinB family protein</fullName>
    </submittedName>
</protein>
<dbReference type="Pfam" id="PF12867">
    <property type="entry name" value="DinB_2"/>
    <property type="match status" value="1"/>
</dbReference>
<proteinExistence type="predicted"/>
<feature type="domain" description="DinB-like" evidence="1">
    <location>
        <begin position="9"/>
        <end position="159"/>
    </location>
</feature>
<dbReference type="AlphaFoldDB" id="A0A3S3X9R3"/>
<name>A0A3S3X9R3_9SPHI</name>
<sequence>MIQQAINEYKTATDNFLKVLGMFNQQQFNTVPFEGSWTPAQVADHMLKSQWGLPQVLTGNTKPADRKPDAGNAFIEKIFLDFSAKYKSLEFILPTEEPQDKTEVLSKYNAKSEEIRQTFEPLDPTDICLDFEVPGSGPFTRLEWLHFVACHTIRHTHQLENIHQVLVN</sequence>
<gene>
    <name evidence="2" type="ORF">EPL05_06360</name>
</gene>
<dbReference type="EMBL" id="SBIW01000003">
    <property type="protein sequence ID" value="RWY53692.1"/>
    <property type="molecule type" value="Genomic_DNA"/>
</dbReference>
<dbReference type="Proteomes" id="UP000286701">
    <property type="component" value="Unassembled WGS sequence"/>
</dbReference>
<evidence type="ECO:0000313" key="3">
    <source>
        <dbReference type="Proteomes" id="UP000286701"/>
    </source>
</evidence>
<dbReference type="InterPro" id="IPR034660">
    <property type="entry name" value="DinB/YfiT-like"/>
</dbReference>
<organism evidence="2 3">
    <name type="scientific">Mucilaginibacter gilvus</name>
    <dbReference type="NCBI Taxonomy" id="2305909"/>
    <lineage>
        <taxon>Bacteria</taxon>
        <taxon>Pseudomonadati</taxon>
        <taxon>Bacteroidota</taxon>
        <taxon>Sphingobacteriia</taxon>
        <taxon>Sphingobacteriales</taxon>
        <taxon>Sphingobacteriaceae</taxon>
        <taxon>Mucilaginibacter</taxon>
    </lineage>
</organism>
<keyword evidence="3" id="KW-1185">Reference proteome</keyword>
<evidence type="ECO:0000313" key="2">
    <source>
        <dbReference type="EMBL" id="RWY53692.1"/>
    </source>
</evidence>
<dbReference type="Gene3D" id="1.20.120.450">
    <property type="entry name" value="dinb family like domain"/>
    <property type="match status" value="1"/>
</dbReference>
<dbReference type="SUPFAM" id="SSF109854">
    <property type="entry name" value="DinB/YfiT-like putative metalloenzymes"/>
    <property type="match status" value="1"/>
</dbReference>
<dbReference type="RefSeq" id="WP_128533126.1">
    <property type="nucleotide sequence ID" value="NZ_SBIW01000003.1"/>
</dbReference>
<evidence type="ECO:0000259" key="1">
    <source>
        <dbReference type="Pfam" id="PF12867"/>
    </source>
</evidence>
<dbReference type="OrthoDB" id="679284at2"/>
<reference evidence="2 3" key="1">
    <citation type="submission" date="2019-01" db="EMBL/GenBank/DDBJ databases">
        <title>Mucilaginibacter antarcticum sp. nov., isolated from antarctic soil.</title>
        <authorList>
            <person name="Yan Y.-Q."/>
            <person name="Du Z.-J."/>
        </authorList>
    </citation>
    <scope>NUCLEOTIDE SEQUENCE [LARGE SCALE GENOMIC DNA]</scope>
    <source>
        <strain evidence="2 3">F01003</strain>
    </source>
</reference>
<accession>A0A3S3X9R3</accession>
<dbReference type="InterPro" id="IPR024775">
    <property type="entry name" value="DinB-like"/>
</dbReference>
<comment type="caution">
    <text evidence="2">The sequence shown here is derived from an EMBL/GenBank/DDBJ whole genome shotgun (WGS) entry which is preliminary data.</text>
</comment>